<dbReference type="RefSeq" id="WP_081149168.1">
    <property type="nucleotide sequence ID" value="NZ_CP020465.1"/>
</dbReference>
<dbReference type="GO" id="GO:0043190">
    <property type="term" value="C:ATP-binding cassette (ABC) transporter complex"/>
    <property type="evidence" value="ECO:0007669"/>
    <property type="project" value="InterPro"/>
</dbReference>
<evidence type="ECO:0000256" key="1">
    <source>
        <dbReference type="ARBA" id="ARBA00005695"/>
    </source>
</evidence>
<dbReference type="KEGG" id="cber:B5D82_03105"/>
<dbReference type="InterPro" id="IPR030678">
    <property type="entry name" value="Peptide/Ni-bd"/>
</dbReference>
<dbReference type="GO" id="GO:0030288">
    <property type="term" value="C:outer membrane-bounded periplasmic space"/>
    <property type="evidence" value="ECO:0007669"/>
    <property type="project" value="TreeGrafter"/>
</dbReference>
<dbReference type="Gene3D" id="3.10.105.10">
    <property type="entry name" value="Dipeptide-binding Protein, Domain 3"/>
    <property type="match status" value="1"/>
</dbReference>
<dbReference type="OrthoDB" id="9801912at2"/>
<dbReference type="GO" id="GO:1904680">
    <property type="term" value="F:peptide transmembrane transporter activity"/>
    <property type="evidence" value="ECO:0007669"/>
    <property type="project" value="TreeGrafter"/>
</dbReference>
<dbReference type="InterPro" id="IPR000914">
    <property type="entry name" value="SBP_5_dom"/>
</dbReference>
<accession>A0A222G5J3</accession>
<organism evidence="4 5">
    <name type="scientific">Cognaticolwellia beringensis</name>
    <dbReference type="NCBI Taxonomy" id="1967665"/>
    <lineage>
        <taxon>Bacteria</taxon>
        <taxon>Pseudomonadati</taxon>
        <taxon>Pseudomonadota</taxon>
        <taxon>Gammaproteobacteria</taxon>
        <taxon>Alteromonadales</taxon>
        <taxon>Colwelliaceae</taxon>
        <taxon>Cognaticolwellia</taxon>
    </lineage>
</organism>
<dbReference type="EMBL" id="CP020465">
    <property type="protein sequence ID" value="ASP46853.1"/>
    <property type="molecule type" value="Genomic_DNA"/>
</dbReference>
<sequence length="538" mass="60504">MAYPKLTYYKYFALLIMVLSGCDSNESLSLSKKSIIYCSEGPPESFNPQTVSSGTTIDATSNQLYNRLIEFNPTDNSIIPAIAKSWHVTRDGKMITFYLRKDVQFHHTSYFMPTRALNADDVLFSFNRMLDENHEYHPISGGKYPFFQNSQLVNLINSVEKINEHTVRFQLSHSDSSFLATIGGDSAVILSKEYAEQLIALNAMQEIDMLPIGTGPFKFKQYSAGSFIRYEPHPDYWRGMSELKQLVFDITPRDTGRLTKLLAGECDVIAYPIAHKKIAQHPNLTLESVTAFNVGYFGFNTSKEPFNNPLVRKALSYAINKPAILEAVYTGQAEIANGLIPNSSWAYDATIPSQVYSITKAKELLVQAGYSNGFSMDLWAMPVQRAYNPDAVTMAKLIQADLQKIGVKVDIVSHYEWTTFLRKISEGEHQSVLLGWSADHPDPDNFFSTLLSCSSAITGSNITFWCNEKFDQLIQRALQTNNINKRKVYYSKAIKLINEEFPLIPIAHSKRYQARANNVNGSLLRAIGGIDFNGVTKN</sequence>
<proteinExistence type="inferred from homology"/>
<keyword evidence="5" id="KW-1185">Reference proteome</keyword>
<reference evidence="4 5" key="1">
    <citation type="submission" date="2017-08" db="EMBL/GenBank/DDBJ databases">
        <title>Complete genome of Colwellia sp. NB097-1, a psychrophile bacterium ioslated from Bering Sea.</title>
        <authorList>
            <person name="Chen X."/>
        </authorList>
    </citation>
    <scope>NUCLEOTIDE SEQUENCE [LARGE SCALE GENOMIC DNA]</scope>
    <source>
        <strain evidence="4 5">NB097-1</strain>
    </source>
</reference>
<feature type="domain" description="Solute-binding protein family 5" evidence="3">
    <location>
        <begin position="78"/>
        <end position="455"/>
    </location>
</feature>
<dbReference type="AlphaFoldDB" id="A0A222G5J3"/>
<dbReference type="Pfam" id="PF00496">
    <property type="entry name" value="SBP_bac_5"/>
    <property type="match status" value="1"/>
</dbReference>
<dbReference type="Gene3D" id="3.90.76.10">
    <property type="entry name" value="Dipeptide-binding Protein, Domain 1"/>
    <property type="match status" value="1"/>
</dbReference>
<comment type="similarity">
    <text evidence="1">Belongs to the bacterial solute-binding protein 5 family.</text>
</comment>
<evidence type="ECO:0000259" key="3">
    <source>
        <dbReference type="Pfam" id="PF00496"/>
    </source>
</evidence>
<dbReference type="PANTHER" id="PTHR30290:SF38">
    <property type="entry name" value="D,D-DIPEPTIDE-BINDING PERIPLASMIC PROTEIN DDPA-RELATED"/>
    <property type="match status" value="1"/>
</dbReference>
<evidence type="ECO:0000313" key="5">
    <source>
        <dbReference type="Proteomes" id="UP000202259"/>
    </source>
</evidence>
<dbReference type="SUPFAM" id="SSF53850">
    <property type="entry name" value="Periplasmic binding protein-like II"/>
    <property type="match status" value="1"/>
</dbReference>
<dbReference type="Proteomes" id="UP000202259">
    <property type="component" value="Chromosome"/>
</dbReference>
<dbReference type="PROSITE" id="PS51257">
    <property type="entry name" value="PROKAR_LIPOPROTEIN"/>
    <property type="match status" value="1"/>
</dbReference>
<dbReference type="PIRSF" id="PIRSF002741">
    <property type="entry name" value="MppA"/>
    <property type="match status" value="1"/>
</dbReference>
<dbReference type="PANTHER" id="PTHR30290">
    <property type="entry name" value="PERIPLASMIC BINDING COMPONENT OF ABC TRANSPORTER"/>
    <property type="match status" value="1"/>
</dbReference>
<dbReference type="InterPro" id="IPR039424">
    <property type="entry name" value="SBP_5"/>
</dbReference>
<evidence type="ECO:0000313" key="4">
    <source>
        <dbReference type="EMBL" id="ASP46853.1"/>
    </source>
</evidence>
<gene>
    <name evidence="4" type="ORF">B5D82_03105</name>
</gene>
<dbReference type="CDD" id="cd08493">
    <property type="entry name" value="PBP2_DppA_like"/>
    <property type="match status" value="1"/>
</dbReference>
<evidence type="ECO:0000256" key="2">
    <source>
        <dbReference type="ARBA" id="ARBA00022729"/>
    </source>
</evidence>
<dbReference type="Gene3D" id="3.40.190.10">
    <property type="entry name" value="Periplasmic binding protein-like II"/>
    <property type="match status" value="1"/>
</dbReference>
<keyword evidence="2" id="KW-0732">Signal</keyword>
<name>A0A222G5J3_9GAMM</name>
<protein>
    <submittedName>
        <fullName evidence="4">ABC transporter substrate-binding protein</fullName>
    </submittedName>
</protein>
<dbReference type="GO" id="GO:0042938">
    <property type="term" value="P:dipeptide transport"/>
    <property type="evidence" value="ECO:0007669"/>
    <property type="project" value="TreeGrafter"/>
</dbReference>